<sequence length="174" mass="18073">MADMPYRATVITCSDRAADNVYEDRSGPVLREALDGLGFDVAEAVIVPDEAEVIATEIRLAVADGARVVLTTGGTGVGPRDVTVEATRPLLTYEVPGVAEAVRSLGSANTPLSWLSRGLAGVIEQDGNRAFVFNAPGSRGGARDAIAVLGPLLVHIVQQLDGADHDLSRPASQG</sequence>
<dbReference type="Proteomes" id="UP000093501">
    <property type="component" value="Unassembled WGS sequence"/>
</dbReference>
<dbReference type="PROSITE" id="PS01078">
    <property type="entry name" value="MOCF_BIOSYNTHESIS_1"/>
    <property type="match status" value="1"/>
</dbReference>
<dbReference type="AlphaFoldDB" id="A0A1C0AHQ0"/>
<dbReference type="NCBIfam" id="TIGR00177">
    <property type="entry name" value="molyb_syn"/>
    <property type="match status" value="1"/>
</dbReference>
<dbReference type="InterPro" id="IPR001453">
    <property type="entry name" value="MoaB/Mog_dom"/>
</dbReference>
<dbReference type="Pfam" id="PF00994">
    <property type="entry name" value="MoCF_biosynth"/>
    <property type="match status" value="1"/>
</dbReference>
<keyword evidence="2" id="KW-0501">Molybdenum cofactor biosynthesis</keyword>
<dbReference type="InterPro" id="IPR008284">
    <property type="entry name" value="MoCF_biosynth_CS"/>
</dbReference>
<dbReference type="GO" id="GO:0006777">
    <property type="term" value="P:Mo-molybdopterin cofactor biosynthetic process"/>
    <property type="evidence" value="ECO:0007669"/>
    <property type="project" value="UniProtKB-KW"/>
</dbReference>
<proteinExistence type="predicted"/>
<evidence type="ECO:0000256" key="1">
    <source>
        <dbReference type="ARBA" id="ARBA00005046"/>
    </source>
</evidence>
<keyword evidence="5" id="KW-1185">Reference proteome</keyword>
<dbReference type="UniPathway" id="UPA00344"/>
<dbReference type="InterPro" id="IPR051920">
    <property type="entry name" value="MPT_Adenylyltrnsfr/MoaC-Rel"/>
</dbReference>
<evidence type="ECO:0000256" key="2">
    <source>
        <dbReference type="ARBA" id="ARBA00023150"/>
    </source>
</evidence>
<feature type="domain" description="MoaB/Mog" evidence="3">
    <location>
        <begin position="9"/>
        <end position="156"/>
    </location>
</feature>
<evidence type="ECO:0000313" key="5">
    <source>
        <dbReference type="Proteomes" id="UP000093501"/>
    </source>
</evidence>
<dbReference type="InterPro" id="IPR036425">
    <property type="entry name" value="MoaB/Mog-like_dom_sf"/>
</dbReference>
<dbReference type="Gene3D" id="3.40.980.10">
    <property type="entry name" value="MoaB/Mog-like domain"/>
    <property type="match status" value="1"/>
</dbReference>
<dbReference type="SMART" id="SM00852">
    <property type="entry name" value="MoCF_biosynth"/>
    <property type="match status" value="1"/>
</dbReference>
<comment type="caution">
    <text evidence="4">The sequence shown here is derived from an EMBL/GenBank/DDBJ whole genome shotgun (WGS) entry which is preliminary data.</text>
</comment>
<dbReference type="SUPFAM" id="SSF53218">
    <property type="entry name" value="Molybdenum cofactor biosynthesis proteins"/>
    <property type="match status" value="1"/>
</dbReference>
<evidence type="ECO:0000313" key="4">
    <source>
        <dbReference type="EMBL" id="OCL31507.1"/>
    </source>
</evidence>
<dbReference type="CDD" id="cd00886">
    <property type="entry name" value="MogA_MoaB"/>
    <property type="match status" value="1"/>
</dbReference>
<comment type="pathway">
    <text evidence="1">Cofactor biosynthesis; molybdopterin biosynthesis.</text>
</comment>
<name>A0A1C0AHQ0_9ACTN</name>
<dbReference type="PANTHER" id="PTHR43764:SF1">
    <property type="entry name" value="MOLYBDOPTERIN MOLYBDOTRANSFERASE"/>
    <property type="match status" value="1"/>
</dbReference>
<accession>A0A1C0AHQ0</accession>
<reference evidence="5" key="1">
    <citation type="submission" date="2016-07" db="EMBL/GenBank/DDBJ databases">
        <authorList>
            <person name="Florea S."/>
            <person name="Webb J.S."/>
            <person name="Jaromczyk J."/>
            <person name="Schardl C.L."/>
        </authorList>
    </citation>
    <scope>NUCLEOTIDE SEQUENCE [LARGE SCALE GENOMIC DNA]</scope>
    <source>
        <strain evidence="5">IPBSL-7</strain>
    </source>
</reference>
<dbReference type="EMBL" id="MBQD01000026">
    <property type="protein sequence ID" value="OCL31507.1"/>
    <property type="molecule type" value="Genomic_DNA"/>
</dbReference>
<evidence type="ECO:0000259" key="3">
    <source>
        <dbReference type="SMART" id="SM00852"/>
    </source>
</evidence>
<gene>
    <name evidence="4" type="ORF">BCR15_09715</name>
</gene>
<dbReference type="PANTHER" id="PTHR43764">
    <property type="entry name" value="MOLYBDENUM COFACTOR BIOSYNTHESIS"/>
    <property type="match status" value="1"/>
</dbReference>
<organism evidence="4 5">
    <name type="scientific">Tessaracoccus lapidicaptus</name>
    <dbReference type="NCBI Taxonomy" id="1427523"/>
    <lineage>
        <taxon>Bacteria</taxon>
        <taxon>Bacillati</taxon>
        <taxon>Actinomycetota</taxon>
        <taxon>Actinomycetes</taxon>
        <taxon>Propionibacteriales</taxon>
        <taxon>Propionibacteriaceae</taxon>
        <taxon>Tessaracoccus</taxon>
    </lineage>
</organism>
<protein>
    <recommendedName>
        <fullName evidence="3">MoaB/Mog domain-containing protein</fullName>
    </recommendedName>
</protein>